<protein>
    <submittedName>
        <fullName evidence="1">Uncharacterized protein</fullName>
    </submittedName>
</protein>
<sequence>MFLYSQVRERAFSQQGAFMKYPDVIGYMYVPTVYLRLLPHDMDSSEIIDFSKIQNYTDLKEFINLKEGDTFNISFFLNKIIPELYSSNCALGLATLALSQNHTLGEQSVSMLEQLIFRGHRGSASTNTDTL</sequence>
<dbReference type="KEGG" id="bgt:106066565"/>
<organism evidence="1 2">
    <name type="scientific">Biomphalaria glabrata</name>
    <name type="common">Bloodfluke planorb</name>
    <name type="synonym">Freshwater snail</name>
    <dbReference type="NCBI Taxonomy" id="6526"/>
    <lineage>
        <taxon>Eukaryota</taxon>
        <taxon>Metazoa</taxon>
        <taxon>Spiralia</taxon>
        <taxon>Lophotrochozoa</taxon>
        <taxon>Mollusca</taxon>
        <taxon>Gastropoda</taxon>
        <taxon>Heterobranchia</taxon>
        <taxon>Euthyneura</taxon>
        <taxon>Panpulmonata</taxon>
        <taxon>Hygrophila</taxon>
        <taxon>Lymnaeoidea</taxon>
        <taxon>Planorbidae</taxon>
        <taxon>Biomphalaria</taxon>
    </lineage>
</organism>
<proteinExistence type="predicted"/>
<evidence type="ECO:0000313" key="1">
    <source>
        <dbReference type="EnsemblMetazoa" id="BGLB034601-PA"/>
    </source>
</evidence>
<dbReference type="Proteomes" id="UP000076420">
    <property type="component" value="Unassembled WGS sequence"/>
</dbReference>
<dbReference type="VEuPathDB" id="VectorBase:BGLB034601"/>
<evidence type="ECO:0000313" key="2">
    <source>
        <dbReference type="Proteomes" id="UP000076420"/>
    </source>
</evidence>
<name>A0A2C9LT25_BIOGL</name>
<reference evidence="1" key="1">
    <citation type="submission" date="2020-05" db="UniProtKB">
        <authorList>
            <consortium name="EnsemblMetazoa"/>
        </authorList>
    </citation>
    <scope>IDENTIFICATION</scope>
    <source>
        <strain evidence="1">BB02</strain>
    </source>
</reference>
<dbReference type="VEuPathDB" id="VectorBase:BGLAX_031473"/>
<accession>A0A2C9LT25</accession>
<dbReference type="EnsemblMetazoa" id="BGLB034601-RA">
    <property type="protein sequence ID" value="BGLB034601-PA"/>
    <property type="gene ID" value="BGLB034601"/>
</dbReference>
<dbReference type="AlphaFoldDB" id="A0A2C9LT25"/>
<dbReference type="OrthoDB" id="6162313at2759"/>
<gene>
    <name evidence="1" type="primary">106066565</name>
</gene>